<dbReference type="PANTHER" id="PTHR23323:SF24">
    <property type="entry name" value="VACUOLAR PROTEIN SORTING-ASSOCIATED PROTEIN 11 HOMOLOG"/>
    <property type="match status" value="1"/>
</dbReference>
<proteinExistence type="inferred from homology"/>
<evidence type="ECO:0000256" key="2">
    <source>
        <dbReference type="ARBA" id="ARBA00022448"/>
    </source>
</evidence>
<dbReference type="EC" id="2.3.2.27" evidence="9"/>
<feature type="repeat" description="CHCR" evidence="10">
    <location>
        <begin position="392"/>
        <end position="551"/>
    </location>
</feature>
<dbReference type="CDD" id="cd16688">
    <property type="entry name" value="RING-H2_Vps11"/>
    <property type="match status" value="1"/>
</dbReference>
<dbReference type="Pfam" id="PF23356">
    <property type="entry name" value="TPR_PEP5_VPS11"/>
    <property type="match status" value="1"/>
</dbReference>
<keyword evidence="6 9" id="KW-0653">Protein transport</keyword>
<dbReference type="GO" id="GO:0006886">
    <property type="term" value="P:intracellular protein transport"/>
    <property type="evidence" value="ECO:0007669"/>
    <property type="project" value="UniProtKB-UniRule"/>
</dbReference>
<dbReference type="InterPro" id="IPR024763">
    <property type="entry name" value="VPS11_C"/>
</dbReference>
<keyword evidence="9" id="KW-0833">Ubl conjugation pathway</keyword>
<dbReference type="GO" id="GO:0036205">
    <property type="term" value="P:histone catabolic process"/>
    <property type="evidence" value="ECO:0007669"/>
    <property type="project" value="EnsemblFungi"/>
</dbReference>
<evidence type="ECO:0000256" key="7">
    <source>
        <dbReference type="ARBA" id="ARBA00023136"/>
    </source>
</evidence>
<dbReference type="GO" id="GO:0035542">
    <property type="term" value="P:regulation of SNARE complex assembly"/>
    <property type="evidence" value="ECO:0007669"/>
    <property type="project" value="EnsemblFungi"/>
</dbReference>
<dbReference type="GO" id="GO:0006904">
    <property type="term" value="P:vesicle docking involved in exocytosis"/>
    <property type="evidence" value="ECO:0007669"/>
    <property type="project" value="TreeGrafter"/>
</dbReference>
<dbReference type="PIRSF" id="PIRSF007860">
    <property type="entry name" value="VPS11"/>
    <property type="match status" value="1"/>
</dbReference>
<keyword evidence="9" id="KW-0808">Transferase</keyword>
<keyword evidence="7 9" id="KW-0472">Membrane</keyword>
<keyword evidence="2 9" id="KW-0813">Transport</keyword>
<accession>A0A1E4TXT2</accession>
<dbReference type="GO" id="GO:0042144">
    <property type="term" value="P:vacuole fusion, non-autophagic"/>
    <property type="evidence" value="ECO:0007669"/>
    <property type="project" value="EnsemblFungi"/>
</dbReference>
<keyword evidence="5" id="KW-0862">Zinc</keyword>
<dbReference type="SUPFAM" id="SSF50978">
    <property type="entry name" value="WD40 repeat-like"/>
    <property type="match status" value="1"/>
</dbReference>
<dbReference type="Pfam" id="PF17122">
    <property type="entry name" value="zf-C3H2C3"/>
    <property type="match status" value="1"/>
</dbReference>
<dbReference type="GO" id="GO:0061630">
    <property type="term" value="F:ubiquitin protein ligase activity"/>
    <property type="evidence" value="ECO:0007669"/>
    <property type="project" value="UniProtKB-EC"/>
</dbReference>
<evidence type="ECO:0000313" key="13">
    <source>
        <dbReference type="EMBL" id="ODV96593.1"/>
    </source>
</evidence>
<dbReference type="GO" id="GO:0035091">
    <property type="term" value="F:phosphatidylinositol binding"/>
    <property type="evidence" value="ECO:0007669"/>
    <property type="project" value="EnsemblFungi"/>
</dbReference>
<dbReference type="GO" id="GO:0030897">
    <property type="term" value="C:HOPS complex"/>
    <property type="evidence" value="ECO:0007669"/>
    <property type="project" value="UniProtKB-UniRule"/>
</dbReference>
<dbReference type="InterPro" id="IPR000547">
    <property type="entry name" value="Clathrin_H-chain/VPS_repeat"/>
</dbReference>
<evidence type="ECO:0000256" key="4">
    <source>
        <dbReference type="ARBA" id="ARBA00022771"/>
    </source>
</evidence>
<comment type="catalytic activity">
    <reaction evidence="9">
        <text>S-ubiquitinyl-[E2 ubiquitin-conjugating enzyme]-L-cysteine + [acceptor protein]-L-lysine = [E2 ubiquitin-conjugating enzyme]-L-cysteine + N(6)-ubiquitinyl-[acceptor protein]-L-lysine.</text>
        <dbReference type="EC" id="2.3.2.27"/>
    </reaction>
</comment>
<dbReference type="GO" id="GO:0008270">
    <property type="term" value="F:zinc ion binding"/>
    <property type="evidence" value="ECO:0007669"/>
    <property type="project" value="UniProtKB-KW"/>
</dbReference>
<dbReference type="STRING" id="669874.A0A1E4TXT2"/>
<dbReference type="Pfam" id="PF23341">
    <property type="entry name" value="PEP5_VPS11_N"/>
    <property type="match status" value="1"/>
</dbReference>
<evidence type="ECO:0000256" key="5">
    <source>
        <dbReference type="ARBA" id="ARBA00022833"/>
    </source>
</evidence>
<evidence type="ECO:0000256" key="3">
    <source>
        <dbReference type="ARBA" id="ARBA00022723"/>
    </source>
</evidence>
<keyword evidence="14" id="KW-1185">Reference proteome</keyword>
<dbReference type="PANTHER" id="PTHR23323">
    <property type="entry name" value="VACUOLAR PROTEIN SORTING-ASSOCIATED PROTEIN"/>
    <property type="match status" value="1"/>
</dbReference>
<sequence>MSLSSYRQFQFFDITPIRDPNYGSITDSLYSNPTLSSICSTPKYLIINSNITIKIIDFNSYRLITQFDAYDLSYSIIKLLHIKKTNLIVSIAEKLGSPSSLKIWDLDRILNKNADKKHIDEHSFHSQVLVTNDNNNYPITSFHWTSDFNLLAFGFGNGNVILIRGDLIHDRGSRQRLIYENNNDPITGVFFQNNGLLFITTLNKILTIPTNGKTTYNVLEKNFGCELNCCALNFLKQELIIGLENCIIFYNERQKIDTIQLDLPKKRIYNFNKNYLLIVSSLTITTTKLVIFDYKNKQIIFNLSISSTVKEIFEWNNELFLLSNDGMLYKLTEKPITKELKIINQRNLYPISLKLADQYKLDKSIINDIHLKYGEFLYEKQDYDESMDQFLICLNKNSQNTSEIINKFKDNKNLNNLIRYLIKMFNLNLTNKNHLTLLMCCYIKLKDFETLEKFIDDKFLNKDHNHENRMADYSEQFDLNTVIQLCRDSNSYNTATKLAIIFNELNLVIDILINDVFNFSKTIVFLKSLKINELLSVLLFDDNSNLVKILLKHLPIEMTKLLIEIFTGNFKTEKIDDLNLFFTSSEKEHIHDTNKETNNKEDESYPILQSYKTFLSYLGVPPSPTGDDQQQQEQEQQQQKQEEDQLTYLPPKPRLIFSSFINNQNEFVIFLEACLLSYDKFKGDPSDKKDLIITLFEIYLNLYNSEQNIAKKQEWSKKARNLVKYNDSELVDINALLLICQLNAFDLNDPDVEEDEFLVSNSVIDLYRSSAVDEDLNKCIKILHKYGDRENELYRLAIKFYSSSEKIYSKITKEEFDYVLNKIKKYKVLTPLELIQILSLNSVSKLGLVKNFLLDYVAITKRELNNNDKLIRSYTEENGKLKANINTLLNDSVTVQSTKCYSCGLNLELPIIHFKCKHSYHLRCINESELDDALSISIANGSTKSVISSWDHSNINKYKCPKCINELDEIIALRQHQEEVSERNDLFLNALNEDVKNDRFKVISDFIGRGGMEDPKYFVN</sequence>
<comment type="similarity">
    <text evidence="1 9">Belongs to the VPS11 family.</text>
</comment>
<evidence type="ECO:0000256" key="11">
    <source>
        <dbReference type="SAM" id="MobiDB-lite"/>
    </source>
</evidence>
<dbReference type="GO" id="GO:0031901">
    <property type="term" value="C:early endosome membrane"/>
    <property type="evidence" value="ECO:0007669"/>
    <property type="project" value="EnsemblFungi"/>
</dbReference>
<keyword evidence="4" id="KW-0863">Zinc-finger</keyword>
<organism evidence="13 14">
    <name type="scientific">Pachysolen tannophilus NRRL Y-2460</name>
    <dbReference type="NCBI Taxonomy" id="669874"/>
    <lineage>
        <taxon>Eukaryota</taxon>
        <taxon>Fungi</taxon>
        <taxon>Dikarya</taxon>
        <taxon>Ascomycota</taxon>
        <taxon>Saccharomycotina</taxon>
        <taxon>Pichiomycetes</taxon>
        <taxon>Pachysolenaceae</taxon>
        <taxon>Pachysolen</taxon>
    </lineage>
</organism>
<dbReference type="GO" id="GO:0099022">
    <property type="term" value="P:vesicle tethering"/>
    <property type="evidence" value="ECO:0007669"/>
    <property type="project" value="EnsemblFungi"/>
</dbReference>
<dbReference type="GO" id="GO:0005829">
    <property type="term" value="C:cytosol"/>
    <property type="evidence" value="ECO:0007669"/>
    <property type="project" value="GOC"/>
</dbReference>
<dbReference type="Proteomes" id="UP000094236">
    <property type="component" value="Unassembled WGS sequence"/>
</dbReference>
<feature type="region of interest" description="Disordered" evidence="11">
    <location>
        <begin position="622"/>
        <end position="643"/>
    </location>
</feature>
<feature type="compositionally biased region" description="Low complexity" evidence="11">
    <location>
        <begin position="627"/>
        <end position="639"/>
    </location>
</feature>
<dbReference type="OrthoDB" id="26184at2759"/>
<dbReference type="InterPro" id="IPR015943">
    <property type="entry name" value="WD40/YVTN_repeat-like_dom_sf"/>
</dbReference>
<dbReference type="InterPro" id="IPR001841">
    <property type="entry name" value="Znf_RING"/>
</dbReference>
<name>A0A1E4TXT2_PACTA</name>
<dbReference type="PROSITE" id="PS50236">
    <property type="entry name" value="CHCR"/>
    <property type="match status" value="1"/>
</dbReference>
<dbReference type="GO" id="GO:0045324">
    <property type="term" value="P:late endosome to vacuole transport"/>
    <property type="evidence" value="ECO:0007669"/>
    <property type="project" value="EnsemblFungi"/>
</dbReference>
<dbReference type="InterPro" id="IPR036322">
    <property type="entry name" value="WD40_repeat_dom_sf"/>
</dbReference>
<comment type="subunit">
    <text evidence="9">Component of the homotypic vacuole fusion and vacuole protein sorting (HOPS) complex. Component of the class C core vacuole/endosome tethering (CORVET) complex.</text>
</comment>
<gene>
    <name evidence="13" type="ORF">PACTADRAFT_1183</name>
</gene>
<dbReference type="GO" id="GO:0030674">
    <property type="term" value="F:protein-macromolecule adaptor activity"/>
    <property type="evidence" value="ECO:0007669"/>
    <property type="project" value="TreeGrafter"/>
</dbReference>
<dbReference type="SMART" id="SM00184">
    <property type="entry name" value="RING"/>
    <property type="match status" value="1"/>
</dbReference>
<protein>
    <recommendedName>
        <fullName evidence="9">E3 ubiquitin-protein ligase PEP5</fullName>
        <ecNumber evidence="9">2.3.2.27</ecNumber>
    </recommendedName>
</protein>
<dbReference type="InterPro" id="IPR016528">
    <property type="entry name" value="VPS11"/>
</dbReference>
<dbReference type="GO" id="GO:0000329">
    <property type="term" value="C:fungal-type vacuole membrane"/>
    <property type="evidence" value="ECO:0007669"/>
    <property type="project" value="UniProtKB-UniRule"/>
</dbReference>
<evidence type="ECO:0000256" key="1">
    <source>
        <dbReference type="ARBA" id="ARBA00007070"/>
    </source>
</evidence>
<evidence type="ECO:0000256" key="9">
    <source>
        <dbReference type="PIRNR" id="PIRNR007860"/>
    </source>
</evidence>
<comment type="subcellular location">
    <subcellularLocation>
        <location evidence="8">Endomembrane system</location>
        <topology evidence="8">Peripheral membrane protein</topology>
        <orientation evidence="8">Cytoplasmic side</orientation>
    </subcellularLocation>
    <subcellularLocation>
        <location evidence="9">Vacuole membrane</location>
        <topology evidence="9">Peripheral membrane protein</topology>
        <orientation evidence="9">Cytoplasmic side</orientation>
    </subcellularLocation>
</comment>
<dbReference type="GO" id="GO:0033263">
    <property type="term" value="C:CORVET complex"/>
    <property type="evidence" value="ECO:0007669"/>
    <property type="project" value="UniProtKB-UniRule"/>
</dbReference>
<evidence type="ECO:0000256" key="6">
    <source>
        <dbReference type="ARBA" id="ARBA00022927"/>
    </source>
</evidence>
<dbReference type="Pfam" id="PF12451">
    <property type="entry name" value="VPS11_C"/>
    <property type="match status" value="1"/>
</dbReference>
<evidence type="ECO:0000256" key="10">
    <source>
        <dbReference type="PROSITE-ProRule" id="PRU01006"/>
    </source>
</evidence>
<dbReference type="Gene3D" id="2.130.10.10">
    <property type="entry name" value="YVTN repeat-like/Quinoprotein amine dehydrogenase"/>
    <property type="match status" value="1"/>
</dbReference>
<evidence type="ECO:0000256" key="8">
    <source>
        <dbReference type="ARBA" id="ARBA00029433"/>
    </source>
</evidence>
<dbReference type="GO" id="GO:0007032">
    <property type="term" value="P:endosome organization"/>
    <property type="evidence" value="ECO:0007669"/>
    <property type="project" value="TreeGrafter"/>
</dbReference>
<dbReference type="GO" id="GO:0006895">
    <property type="term" value="P:Golgi to endosome transport"/>
    <property type="evidence" value="ECO:0007669"/>
    <property type="project" value="EnsemblFungi"/>
</dbReference>
<evidence type="ECO:0000259" key="12">
    <source>
        <dbReference type="SMART" id="SM00184"/>
    </source>
</evidence>
<dbReference type="InterPro" id="IPR057308">
    <property type="entry name" value="CHCR_PEP5_VPS11"/>
</dbReference>
<dbReference type="InterPro" id="IPR057307">
    <property type="entry name" value="PEP5_VPS11_N"/>
</dbReference>
<evidence type="ECO:0000313" key="14">
    <source>
        <dbReference type="Proteomes" id="UP000094236"/>
    </source>
</evidence>
<keyword evidence="9" id="KW-0926">Vacuole</keyword>
<keyword evidence="3" id="KW-0479">Metal-binding</keyword>
<dbReference type="GO" id="GO:0032889">
    <property type="term" value="P:regulation of vacuole fusion, non-autophagic"/>
    <property type="evidence" value="ECO:0007669"/>
    <property type="project" value="EnsemblFungi"/>
</dbReference>
<reference evidence="14" key="1">
    <citation type="submission" date="2016-05" db="EMBL/GenBank/DDBJ databases">
        <title>Comparative genomics of biotechnologically important yeasts.</title>
        <authorList>
            <consortium name="DOE Joint Genome Institute"/>
            <person name="Riley R."/>
            <person name="Haridas S."/>
            <person name="Wolfe K.H."/>
            <person name="Lopes M.R."/>
            <person name="Hittinger C.T."/>
            <person name="Goker M."/>
            <person name="Salamov A."/>
            <person name="Wisecaver J."/>
            <person name="Long T.M."/>
            <person name="Aerts A.L."/>
            <person name="Barry K."/>
            <person name="Choi C."/>
            <person name="Clum A."/>
            <person name="Coughlan A.Y."/>
            <person name="Deshpande S."/>
            <person name="Douglass A.P."/>
            <person name="Hanson S.J."/>
            <person name="Klenk H.-P."/>
            <person name="Labutti K."/>
            <person name="Lapidus A."/>
            <person name="Lindquist E."/>
            <person name="Lipzen A."/>
            <person name="Meier-Kolthoff J.P."/>
            <person name="Ohm R.A."/>
            <person name="Otillar R.P."/>
            <person name="Pangilinan J."/>
            <person name="Peng Y."/>
            <person name="Rokas A."/>
            <person name="Rosa C.A."/>
            <person name="Scheuner C."/>
            <person name="Sibirny A.A."/>
            <person name="Slot J.C."/>
            <person name="Stielow J.B."/>
            <person name="Sun H."/>
            <person name="Kurtzman C.P."/>
            <person name="Blackwell M."/>
            <person name="Grigoriev I.V."/>
            <person name="Jeffries T.W."/>
        </authorList>
    </citation>
    <scope>NUCLEOTIDE SEQUENCE [LARGE SCALE GENOMIC DNA]</scope>
    <source>
        <strain evidence="14">NRRL Y-2460</strain>
    </source>
</reference>
<feature type="domain" description="RING-type" evidence="12">
    <location>
        <begin position="903"/>
        <end position="963"/>
    </location>
</feature>
<dbReference type="EMBL" id="KV454012">
    <property type="protein sequence ID" value="ODV96593.1"/>
    <property type="molecule type" value="Genomic_DNA"/>
</dbReference>
<dbReference type="AlphaFoldDB" id="A0A1E4TXT2"/>